<gene>
    <name evidence="1" type="ORF">IE877_21255</name>
</gene>
<accession>A0ABR9D6E2</accession>
<reference evidence="1 2" key="1">
    <citation type="submission" date="2020-09" db="EMBL/GenBank/DDBJ databases">
        <title>Methylomonas albis sp. nov. and Methylomonas fluvii sp. nov.: Two cold-adapted methanotrophs from the River Elbe and an amended description of Methylovulum psychrotolerans strain Eb1.</title>
        <authorList>
            <person name="Bussmann I.K."/>
            <person name="Klings K.-W."/>
            <person name="Warnstedt J."/>
            <person name="Hoppert M."/>
            <person name="Saborowski A."/>
            <person name="Horn F."/>
            <person name="Liebner S."/>
        </authorList>
    </citation>
    <scope>NUCLEOTIDE SEQUENCE [LARGE SCALE GENOMIC DNA]</scope>
    <source>
        <strain evidence="1 2">EbA</strain>
    </source>
</reference>
<name>A0ABR9D6E2_9GAMM</name>
<evidence type="ECO:0008006" key="3">
    <source>
        <dbReference type="Google" id="ProtNLM"/>
    </source>
</evidence>
<evidence type="ECO:0000313" key="2">
    <source>
        <dbReference type="Proteomes" id="UP000652176"/>
    </source>
</evidence>
<keyword evidence="2" id="KW-1185">Reference proteome</keyword>
<dbReference type="RefSeq" id="WP_192376589.1">
    <property type="nucleotide sequence ID" value="NZ_CAJHIV010000001.1"/>
</dbReference>
<organism evidence="1 2">
    <name type="scientific">Methylomonas albis</name>
    <dbReference type="NCBI Taxonomy" id="1854563"/>
    <lineage>
        <taxon>Bacteria</taxon>
        <taxon>Pseudomonadati</taxon>
        <taxon>Pseudomonadota</taxon>
        <taxon>Gammaproteobacteria</taxon>
        <taxon>Methylococcales</taxon>
        <taxon>Methylococcaceae</taxon>
        <taxon>Methylomonas</taxon>
    </lineage>
</organism>
<dbReference type="Proteomes" id="UP000652176">
    <property type="component" value="Unassembled WGS sequence"/>
</dbReference>
<sequence>MKNVMTIIATSMLCSCGFMTPAKQYSGDTLSADEIAVIQSVVGTPFADAYHATIIGYMKIEANGSGEQKAFGLPGFTDYPSEIHVLPGEYEIQVYCFKGFSSHRPKKTLVLQAAQTYLLKCDVRSDQAFIGVSSRAN</sequence>
<proteinExistence type="predicted"/>
<protein>
    <recommendedName>
        <fullName evidence="3">Lipoprotein</fullName>
    </recommendedName>
</protein>
<dbReference type="EMBL" id="JACXSS010000001">
    <property type="protein sequence ID" value="MBD9358371.1"/>
    <property type="molecule type" value="Genomic_DNA"/>
</dbReference>
<evidence type="ECO:0000313" key="1">
    <source>
        <dbReference type="EMBL" id="MBD9358371.1"/>
    </source>
</evidence>
<dbReference type="PROSITE" id="PS51257">
    <property type="entry name" value="PROKAR_LIPOPROTEIN"/>
    <property type="match status" value="1"/>
</dbReference>
<comment type="caution">
    <text evidence="1">The sequence shown here is derived from an EMBL/GenBank/DDBJ whole genome shotgun (WGS) entry which is preliminary data.</text>
</comment>